<evidence type="ECO:0000313" key="2">
    <source>
        <dbReference type="Proteomes" id="UP000315842"/>
    </source>
</evidence>
<accession>A0A4Y3KHD5</accession>
<gene>
    <name evidence="1" type="ORF">CUD01_28040</name>
</gene>
<organism evidence="1 2">
    <name type="scientific">Cellulomonas uda</name>
    <dbReference type="NCBI Taxonomy" id="1714"/>
    <lineage>
        <taxon>Bacteria</taxon>
        <taxon>Bacillati</taxon>
        <taxon>Actinomycetota</taxon>
        <taxon>Actinomycetes</taxon>
        <taxon>Micrococcales</taxon>
        <taxon>Cellulomonadaceae</taxon>
        <taxon>Cellulomonas</taxon>
    </lineage>
</organism>
<keyword evidence="2" id="KW-1185">Reference proteome</keyword>
<evidence type="ECO:0000313" key="1">
    <source>
        <dbReference type="EMBL" id="GEA82360.1"/>
    </source>
</evidence>
<dbReference type="RefSeq" id="WP_166772179.1">
    <property type="nucleotide sequence ID" value="NZ_BJLP01000058.1"/>
</dbReference>
<comment type="caution">
    <text evidence="1">The sequence shown here is derived from an EMBL/GenBank/DDBJ whole genome shotgun (WGS) entry which is preliminary data.</text>
</comment>
<name>A0A4Y3KHD5_CELUD</name>
<dbReference type="AlphaFoldDB" id="A0A4Y3KHD5"/>
<dbReference type="EMBL" id="BJLP01000058">
    <property type="protein sequence ID" value="GEA82360.1"/>
    <property type="molecule type" value="Genomic_DNA"/>
</dbReference>
<sequence length="49" mass="5045">MNDDQTTPVTVSALRAELVGWPDDAPLTITVPDRAQSSIAAILPIVGAG</sequence>
<dbReference type="Proteomes" id="UP000315842">
    <property type="component" value="Unassembled WGS sequence"/>
</dbReference>
<proteinExistence type="predicted"/>
<reference evidence="1 2" key="1">
    <citation type="submission" date="2019-06" db="EMBL/GenBank/DDBJ databases">
        <title>Whole genome shotgun sequence of Cellulomonas uda NBRC 3747.</title>
        <authorList>
            <person name="Hosoyama A."/>
            <person name="Uohara A."/>
            <person name="Ohji S."/>
            <person name="Ichikawa N."/>
        </authorList>
    </citation>
    <scope>NUCLEOTIDE SEQUENCE [LARGE SCALE GENOMIC DNA]</scope>
    <source>
        <strain evidence="1 2">NBRC 3747</strain>
    </source>
</reference>
<protein>
    <submittedName>
        <fullName evidence="1">Uncharacterized protein</fullName>
    </submittedName>
</protein>